<gene>
    <name evidence="2" type="ORF">DSCO28_20590</name>
</gene>
<protein>
    <submittedName>
        <fullName evidence="2">Uncharacterized protein</fullName>
    </submittedName>
</protein>
<evidence type="ECO:0000313" key="3">
    <source>
        <dbReference type="Proteomes" id="UP000425960"/>
    </source>
</evidence>
<evidence type="ECO:0000313" key="2">
    <source>
        <dbReference type="EMBL" id="BBO81493.1"/>
    </source>
</evidence>
<name>A0A5K7ZRG0_9BACT</name>
<dbReference type="EMBL" id="AP021876">
    <property type="protein sequence ID" value="BBO81493.1"/>
    <property type="molecule type" value="Genomic_DNA"/>
</dbReference>
<sequence>MHENESQNTSSHQSLEENGDNIFPADSISSDTLNPHAVARTRKEETFYNSIDLVPPFFFSC</sequence>
<feature type="region of interest" description="Disordered" evidence="1">
    <location>
        <begin position="1"/>
        <end position="31"/>
    </location>
</feature>
<proteinExistence type="predicted"/>
<accession>A0A5K7ZRG0</accession>
<dbReference type="KEGG" id="dov:DSCO28_20590"/>
<feature type="compositionally biased region" description="Polar residues" evidence="1">
    <location>
        <begin position="1"/>
        <end position="13"/>
    </location>
</feature>
<reference evidence="2 3" key="1">
    <citation type="submission" date="2019-11" db="EMBL/GenBank/DDBJ databases">
        <title>Comparative genomics of hydrocarbon-degrading Desulfosarcina strains.</title>
        <authorList>
            <person name="Watanabe M."/>
            <person name="Kojima H."/>
            <person name="Fukui M."/>
        </authorList>
    </citation>
    <scope>NUCLEOTIDE SEQUENCE [LARGE SCALE GENOMIC DNA]</scope>
    <source>
        <strain evidence="2 3">28bB2T</strain>
    </source>
</reference>
<dbReference type="AlphaFoldDB" id="A0A5K7ZRG0"/>
<dbReference type="Proteomes" id="UP000425960">
    <property type="component" value="Chromosome"/>
</dbReference>
<organism evidence="2 3">
    <name type="scientific">Desulfosarcina ovata subsp. sediminis</name>
    <dbReference type="NCBI Taxonomy" id="885957"/>
    <lineage>
        <taxon>Bacteria</taxon>
        <taxon>Pseudomonadati</taxon>
        <taxon>Thermodesulfobacteriota</taxon>
        <taxon>Desulfobacteria</taxon>
        <taxon>Desulfobacterales</taxon>
        <taxon>Desulfosarcinaceae</taxon>
        <taxon>Desulfosarcina</taxon>
    </lineage>
</organism>
<evidence type="ECO:0000256" key="1">
    <source>
        <dbReference type="SAM" id="MobiDB-lite"/>
    </source>
</evidence>